<protein>
    <recommendedName>
        <fullName evidence="1">GAF domain-containing protein</fullName>
    </recommendedName>
</protein>
<accession>A0A7S2MFV9</accession>
<sequence>MSTEEVADFVERTNFKNIVEWLTAESILHRPEDPIVFCRNLLSQKIAARGDSPFDAAQPTEYLKSCYEEAGTGEAKNYMVDTGALATMETRIKKLEQLLEASKAIANCLDPYEATTVIIKESLDILSADRASLWTVTEDGKNLKLMVAEGVENLTVPVGVGIAGGVAKSKVPVNITDAYSDERFDKSYDKESGYVTKTMLCEPIIAASGEVVGVMQVLNKSGGVPFNAQDEEHARLVTAQAGVALKNAQIFRSQMLMQKKLRSVTDLIKALQENMGINSLIFTMTTKAPLLTDADRCSIFIVDGKANALTSLQGEVNISISLDKASIATSVANSGTLINIPEAYSDERFNQAVDKASGYTTKTILCMPIKAKGTVVGVIQLINKADGPFDENDEEIMSTFLDLAGPIIMESSIVQAQQKDEETGSEFAGKTVIRTKAAAMPVLEGFAEGSEDEEEDDE</sequence>
<dbReference type="PANTHER" id="PTHR43155">
    <property type="entry name" value="CYCLIC DI-GMP PHOSPHODIESTERASE PA4108-RELATED"/>
    <property type="match status" value="1"/>
</dbReference>
<evidence type="ECO:0000313" key="2">
    <source>
        <dbReference type="EMBL" id="CAD9480656.1"/>
    </source>
</evidence>
<evidence type="ECO:0000259" key="1">
    <source>
        <dbReference type="SMART" id="SM00065"/>
    </source>
</evidence>
<feature type="domain" description="GAF" evidence="1">
    <location>
        <begin position="110"/>
        <end position="255"/>
    </location>
</feature>
<dbReference type="PANTHER" id="PTHR43155:SF2">
    <property type="entry name" value="CYCLIC DI-GMP PHOSPHODIESTERASE PA4108"/>
    <property type="match status" value="1"/>
</dbReference>
<proteinExistence type="predicted"/>
<dbReference type="Pfam" id="PF01590">
    <property type="entry name" value="GAF"/>
    <property type="match status" value="2"/>
</dbReference>
<gene>
    <name evidence="2" type="ORF">DSPE1174_LOCUS29808</name>
</gene>
<dbReference type="SMART" id="SM00065">
    <property type="entry name" value="GAF"/>
    <property type="match status" value="2"/>
</dbReference>
<dbReference type="SUPFAM" id="SSF55781">
    <property type="entry name" value="GAF domain-like"/>
    <property type="match status" value="2"/>
</dbReference>
<dbReference type="AlphaFoldDB" id="A0A7S2MFV9"/>
<dbReference type="Gene3D" id="3.30.450.40">
    <property type="match status" value="2"/>
</dbReference>
<dbReference type="EMBL" id="HBGS01057161">
    <property type="protein sequence ID" value="CAD9480656.1"/>
    <property type="molecule type" value="Transcribed_RNA"/>
</dbReference>
<dbReference type="InterPro" id="IPR003018">
    <property type="entry name" value="GAF"/>
</dbReference>
<reference evidence="2" key="1">
    <citation type="submission" date="2021-01" db="EMBL/GenBank/DDBJ databases">
        <authorList>
            <person name="Corre E."/>
            <person name="Pelletier E."/>
            <person name="Niang G."/>
            <person name="Scheremetjew M."/>
            <person name="Finn R."/>
            <person name="Kale V."/>
            <person name="Holt S."/>
            <person name="Cochrane G."/>
            <person name="Meng A."/>
            <person name="Brown T."/>
            <person name="Cohen L."/>
        </authorList>
    </citation>
    <scope>NUCLEOTIDE SEQUENCE</scope>
    <source>
        <strain evidence="2">CCMP1381</strain>
    </source>
</reference>
<dbReference type="InterPro" id="IPR029016">
    <property type="entry name" value="GAF-like_dom_sf"/>
</dbReference>
<feature type="domain" description="GAF" evidence="1">
    <location>
        <begin position="276"/>
        <end position="418"/>
    </location>
</feature>
<organism evidence="2">
    <name type="scientific">Octactis speculum</name>
    <dbReference type="NCBI Taxonomy" id="3111310"/>
    <lineage>
        <taxon>Eukaryota</taxon>
        <taxon>Sar</taxon>
        <taxon>Stramenopiles</taxon>
        <taxon>Ochrophyta</taxon>
        <taxon>Dictyochophyceae</taxon>
        <taxon>Dictyochales</taxon>
        <taxon>Dictyochaceae</taxon>
        <taxon>Octactis</taxon>
    </lineage>
</organism>
<name>A0A7S2MFV9_9STRA</name>